<gene>
    <name evidence="1" type="ORF">HNY73_004404</name>
</gene>
<proteinExistence type="predicted"/>
<accession>A0A8T0FRD0</accession>
<organism evidence="1 2">
    <name type="scientific">Argiope bruennichi</name>
    <name type="common">Wasp spider</name>
    <name type="synonym">Aranea bruennichi</name>
    <dbReference type="NCBI Taxonomy" id="94029"/>
    <lineage>
        <taxon>Eukaryota</taxon>
        <taxon>Metazoa</taxon>
        <taxon>Ecdysozoa</taxon>
        <taxon>Arthropoda</taxon>
        <taxon>Chelicerata</taxon>
        <taxon>Arachnida</taxon>
        <taxon>Araneae</taxon>
        <taxon>Araneomorphae</taxon>
        <taxon>Entelegynae</taxon>
        <taxon>Araneoidea</taxon>
        <taxon>Araneidae</taxon>
        <taxon>Argiope</taxon>
    </lineage>
</organism>
<reference evidence="1" key="1">
    <citation type="journal article" date="2020" name="bioRxiv">
        <title>Chromosome-level reference genome of the European wasp spider Argiope bruennichi: a resource for studies on range expansion and evolutionary adaptation.</title>
        <authorList>
            <person name="Sheffer M.M."/>
            <person name="Hoppe A."/>
            <person name="Krehenwinkel H."/>
            <person name="Uhl G."/>
            <person name="Kuss A.W."/>
            <person name="Jensen L."/>
            <person name="Jensen C."/>
            <person name="Gillespie R.G."/>
            <person name="Hoff K.J."/>
            <person name="Prost S."/>
        </authorList>
    </citation>
    <scope>NUCLEOTIDE SEQUENCE</scope>
</reference>
<sequence length="75" mass="8430">MVKKSKRMVSLLNIDSQSTALNAMRLLELDINEFVMDVNELSSRTIFMVFLQSQSSVPSKMNLESSSIGIDLLAY</sequence>
<comment type="caution">
    <text evidence="1">The sequence shown here is derived from an EMBL/GenBank/DDBJ whole genome shotgun (WGS) entry which is preliminary data.</text>
</comment>
<reference evidence="1" key="2">
    <citation type="submission" date="2020-06" db="EMBL/GenBank/DDBJ databases">
        <authorList>
            <person name="Sheffer M."/>
        </authorList>
    </citation>
    <scope>NUCLEOTIDE SEQUENCE</scope>
</reference>
<protein>
    <submittedName>
        <fullName evidence="1">Uncharacterized protein</fullName>
    </submittedName>
</protein>
<evidence type="ECO:0000313" key="1">
    <source>
        <dbReference type="EMBL" id="KAF8792855.1"/>
    </source>
</evidence>
<name>A0A8T0FRD0_ARGBR</name>
<keyword evidence="2" id="KW-1185">Reference proteome</keyword>
<dbReference type="EMBL" id="JABXBU010000003">
    <property type="protein sequence ID" value="KAF8792855.1"/>
    <property type="molecule type" value="Genomic_DNA"/>
</dbReference>
<dbReference type="Proteomes" id="UP000807504">
    <property type="component" value="Unassembled WGS sequence"/>
</dbReference>
<dbReference type="AlphaFoldDB" id="A0A8T0FRD0"/>
<evidence type="ECO:0000313" key="2">
    <source>
        <dbReference type="Proteomes" id="UP000807504"/>
    </source>
</evidence>